<dbReference type="AlphaFoldDB" id="A0A437M0H8"/>
<organism evidence="1 2">
    <name type="scientific">Sphingomonas crocodyli</name>
    <dbReference type="NCBI Taxonomy" id="1979270"/>
    <lineage>
        <taxon>Bacteria</taxon>
        <taxon>Pseudomonadati</taxon>
        <taxon>Pseudomonadota</taxon>
        <taxon>Alphaproteobacteria</taxon>
        <taxon>Sphingomonadales</taxon>
        <taxon>Sphingomonadaceae</taxon>
        <taxon>Sphingomonas</taxon>
    </lineage>
</organism>
<comment type="caution">
    <text evidence="1">The sequence shown here is derived from an EMBL/GenBank/DDBJ whole genome shotgun (WGS) entry which is preliminary data.</text>
</comment>
<dbReference type="Proteomes" id="UP000282971">
    <property type="component" value="Unassembled WGS sequence"/>
</dbReference>
<sequence length="60" mass="6781">MTELDDEAAYLLRRAREEKEQAEAAVHPNATAAHNALAERYKTRAFIAQVEAELDTPVKR</sequence>
<evidence type="ECO:0000313" key="2">
    <source>
        <dbReference type="Proteomes" id="UP000282971"/>
    </source>
</evidence>
<reference evidence="1 2" key="1">
    <citation type="submission" date="2019-01" db="EMBL/GenBank/DDBJ databases">
        <authorList>
            <person name="Chen W.-M."/>
        </authorList>
    </citation>
    <scope>NUCLEOTIDE SEQUENCE [LARGE SCALE GENOMIC DNA]</scope>
    <source>
        <strain evidence="1 2">CCP-7</strain>
    </source>
</reference>
<name>A0A437M0H8_9SPHN</name>
<keyword evidence="2" id="KW-1185">Reference proteome</keyword>
<dbReference type="RefSeq" id="WP_127745099.1">
    <property type="nucleotide sequence ID" value="NZ_SACN01000002.1"/>
</dbReference>
<dbReference type="EMBL" id="SACN01000002">
    <property type="protein sequence ID" value="RVT91085.1"/>
    <property type="molecule type" value="Genomic_DNA"/>
</dbReference>
<gene>
    <name evidence="1" type="ORF">EOD43_16290</name>
</gene>
<protein>
    <submittedName>
        <fullName evidence="1">Uncharacterized protein</fullName>
    </submittedName>
</protein>
<accession>A0A437M0H8</accession>
<proteinExistence type="predicted"/>
<evidence type="ECO:0000313" key="1">
    <source>
        <dbReference type="EMBL" id="RVT91085.1"/>
    </source>
</evidence>